<proteinExistence type="predicted"/>
<organism evidence="1 2">
    <name type="scientific">Pistacia integerrima</name>
    <dbReference type="NCBI Taxonomy" id="434235"/>
    <lineage>
        <taxon>Eukaryota</taxon>
        <taxon>Viridiplantae</taxon>
        <taxon>Streptophyta</taxon>
        <taxon>Embryophyta</taxon>
        <taxon>Tracheophyta</taxon>
        <taxon>Spermatophyta</taxon>
        <taxon>Magnoliopsida</taxon>
        <taxon>eudicotyledons</taxon>
        <taxon>Gunneridae</taxon>
        <taxon>Pentapetalae</taxon>
        <taxon>rosids</taxon>
        <taxon>malvids</taxon>
        <taxon>Sapindales</taxon>
        <taxon>Anacardiaceae</taxon>
        <taxon>Pistacia</taxon>
    </lineage>
</organism>
<gene>
    <name evidence="1" type="ORF">Pint_18233</name>
</gene>
<dbReference type="Proteomes" id="UP001163603">
    <property type="component" value="Chromosome 4"/>
</dbReference>
<comment type="caution">
    <text evidence="1">The sequence shown here is derived from an EMBL/GenBank/DDBJ whole genome shotgun (WGS) entry which is preliminary data.</text>
</comment>
<dbReference type="EMBL" id="CM047739">
    <property type="protein sequence ID" value="KAJ0042096.1"/>
    <property type="molecule type" value="Genomic_DNA"/>
</dbReference>
<accession>A0ACC0YUJ8</accession>
<evidence type="ECO:0000313" key="1">
    <source>
        <dbReference type="EMBL" id="KAJ0042096.1"/>
    </source>
</evidence>
<keyword evidence="2" id="KW-1185">Reference proteome</keyword>
<sequence>MLEWWMLSTENSCEDTRKTIHLHNSLVLIIS</sequence>
<protein>
    <submittedName>
        <fullName evidence="1">Uncharacterized protein</fullName>
    </submittedName>
</protein>
<evidence type="ECO:0000313" key="2">
    <source>
        <dbReference type="Proteomes" id="UP001163603"/>
    </source>
</evidence>
<name>A0ACC0YUJ8_9ROSI</name>
<reference evidence="2" key="1">
    <citation type="journal article" date="2023" name="G3 (Bethesda)">
        <title>Genome assembly and association tests identify interacting loci associated with vigor, precocity, and sex in interspecific pistachio rootstocks.</title>
        <authorList>
            <person name="Palmer W."/>
            <person name="Jacygrad E."/>
            <person name="Sagayaradj S."/>
            <person name="Cavanaugh K."/>
            <person name="Han R."/>
            <person name="Bertier L."/>
            <person name="Beede B."/>
            <person name="Kafkas S."/>
            <person name="Golino D."/>
            <person name="Preece J."/>
            <person name="Michelmore R."/>
        </authorList>
    </citation>
    <scope>NUCLEOTIDE SEQUENCE [LARGE SCALE GENOMIC DNA]</scope>
</reference>